<dbReference type="InterPro" id="IPR008278">
    <property type="entry name" value="4-PPantetheinyl_Trfase_dom"/>
</dbReference>
<dbReference type="GO" id="GO:0008897">
    <property type="term" value="F:holo-[acyl-carrier-protein] synthase activity"/>
    <property type="evidence" value="ECO:0007669"/>
    <property type="project" value="InterPro"/>
</dbReference>
<dbReference type="InterPro" id="IPR037143">
    <property type="entry name" value="4-PPantetheinyl_Trfase_dom_sf"/>
</dbReference>
<reference evidence="5 6" key="1">
    <citation type="submission" date="2015-01" db="EMBL/GenBank/DDBJ databases">
        <title>The Genome Sequence of Capronia semiimmersa CBS27337.</title>
        <authorList>
            <consortium name="The Broad Institute Genomics Platform"/>
            <person name="Cuomo C."/>
            <person name="de Hoog S."/>
            <person name="Gorbushina A."/>
            <person name="Stielow B."/>
            <person name="Teixiera M."/>
            <person name="Abouelleil A."/>
            <person name="Chapman S.B."/>
            <person name="Priest M."/>
            <person name="Young S.K."/>
            <person name="Wortman J."/>
            <person name="Nusbaum C."/>
            <person name="Birren B."/>
        </authorList>
    </citation>
    <scope>NUCLEOTIDE SEQUENCE [LARGE SCALE GENOMIC DNA]</scope>
    <source>
        <strain evidence="5 6">CBS 27337</strain>
    </source>
</reference>
<dbReference type="InterPro" id="IPR004568">
    <property type="entry name" value="Ppantetheine-prot_Trfase_dom"/>
</dbReference>
<dbReference type="NCBIfam" id="TIGR00556">
    <property type="entry name" value="pantethn_trn"/>
    <property type="match status" value="1"/>
</dbReference>
<evidence type="ECO:0000313" key="5">
    <source>
        <dbReference type="EMBL" id="KIW66606.1"/>
    </source>
</evidence>
<feature type="non-terminal residue" evidence="5">
    <location>
        <position position="1"/>
    </location>
</feature>
<dbReference type="AlphaFoldDB" id="A0A0D2CN32"/>
<evidence type="ECO:0000259" key="4">
    <source>
        <dbReference type="Pfam" id="PF01648"/>
    </source>
</evidence>
<proteinExistence type="predicted"/>
<protein>
    <recommendedName>
        <fullName evidence="4">4'-phosphopantetheinyl transferase domain-containing protein</fullName>
    </recommendedName>
</protein>
<dbReference type="GO" id="GO:0000287">
    <property type="term" value="F:magnesium ion binding"/>
    <property type="evidence" value="ECO:0007669"/>
    <property type="project" value="InterPro"/>
</dbReference>
<dbReference type="HOGENOM" id="CLU_089696_4_2_1"/>
<accession>A0A0D2CN32</accession>
<keyword evidence="6" id="KW-1185">Reference proteome</keyword>
<organism evidence="5 6">
    <name type="scientific">Phialophora macrospora</name>
    <dbReference type="NCBI Taxonomy" id="1851006"/>
    <lineage>
        <taxon>Eukaryota</taxon>
        <taxon>Fungi</taxon>
        <taxon>Dikarya</taxon>
        <taxon>Ascomycota</taxon>
        <taxon>Pezizomycotina</taxon>
        <taxon>Eurotiomycetes</taxon>
        <taxon>Chaetothyriomycetidae</taxon>
        <taxon>Chaetothyriales</taxon>
        <taxon>Herpotrichiellaceae</taxon>
        <taxon>Phialophora</taxon>
    </lineage>
</organism>
<feature type="domain" description="4'-phosphopantetheinyl transferase" evidence="4">
    <location>
        <begin position="52"/>
        <end position="158"/>
    </location>
</feature>
<dbReference type="Pfam" id="PF01648">
    <property type="entry name" value="ACPS"/>
    <property type="match status" value="1"/>
</dbReference>
<evidence type="ECO:0000256" key="3">
    <source>
        <dbReference type="ARBA" id="ARBA00022842"/>
    </source>
</evidence>
<name>A0A0D2CN32_9EURO</name>
<evidence type="ECO:0000256" key="1">
    <source>
        <dbReference type="ARBA" id="ARBA00022679"/>
    </source>
</evidence>
<keyword evidence="2" id="KW-0479">Metal-binding</keyword>
<keyword evidence="3" id="KW-0460">Magnesium</keyword>
<dbReference type="EMBL" id="KN846959">
    <property type="protein sequence ID" value="KIW66606.1"/>
    <property type="molecule type" value="Genomic_DNA"/>
</dbReference>
<dbReference type="Gene3D" id="3.90.470.20">
    <property type="entry name" value="4'-phosphopantetheinyl transferase domain"/>
    <property type="match status" value="1"/>
</dbReference>
<dbReference type="SUPFAM" id="SSF56214">
    <property type="entry name" value="4'-phosphopantetheinyl transferase"/>
    <property type="match status" value="1"/>
</dbReference>
<dbReference type="GO" id="GO:0006633">
    <property type="term" value="P:fatty acid biosynthetic process"/>
    <property type="evidence" value="ECO:0007669"/>
    <property type="project" value="InterPro"/>
</dbReference>
<dbReference type="Proteomes" id="UP000054266">
    <property type="component" value="Unassembled WGS sequence"/>
</dbReference>
<evidence type="ECO:0000313" key="6">
    <source>
        <dbReference type="Proteomes" id="UP000054266"/>
    </source>
</evidence>
<evidence type="ECO:0000256" key="2">
    <source>
        <dbReference type="ARBA" id="ARBA00022723"/>
    </source>
</evidence>
<sequence length="221" mass="24774">MIDRFPPITPEPFTHPAETRSHFHAHSLIDKRIQPSPAASTFMRLPFPLQLRVGTDIIATNRILSPLQPDIRRVIKLTNRFLLPLELDDLNRRFPAWNETHAQDRLRTQHIAAWIAGRWAAKEAAKKAWGASLLSFRDLRVEADSGGAVHVVCGMNLMSSNESDQAASFSKVTEQVAQLSISHDGDYTIATVLATPLHPDISSELERRKNKAEAKVRSPVH</sequence>
<keyword evidence="1" id="KW-0808">Transferase</keyword>
<gene>
    <name evidence="5" type="ORF">PV04_05924</name>
</gene>